<reference evidence="2" key="1">
    <citation type="submission" date="2016-04" db="EMBL/GenBank/DDBJ databases">
        <authorList>
            <person name="Evans L.H."/>
            <person name="Alamgir A."/>
            <person name="Owens N."/>
            <person name="Weber N.D."/>
            <person name="Virtaneva K."/>
            <person name="Barbian K."/>
            <person name="Babar A."/>
            <person name="Rosenke K."/>
        </authorList>
    </citation>
    <scope>NUCLEOTIDE SEQUENCE [LARGE SCALE GENOMIC DNA]</scope>
    <source>
        <strain evidence="2">CBS 101.48</strain>
    </source>
</reference>
<proteinExistence type="predicted"/>
<sequence length="67" mass="6905">MKEADLDGGAKSVSSIVQKGVGKRAAMFNSALATKSTMENPIPNQSTGPTSPGAREFISVAIPFDPP</sequence>
<dbReference type="EMBL" id="LT554760">
    <property type="protein sequence ID" value="SAM07693.1"/>
    <property type="molecule type" value="Genomic_DNA"/>
</dbReference>
<feature type="region of interest" description="Disordered" evidence="1">
    <location>
        <begin position="36"/>
        <end position="67"/>
    </location>
</feature>
<accession>A0A163KFS9</accession>
<organism evidence="2">
    <name type="scientific">Absidia glauca</name>
    <name type="common">Pin mould</name>
    <dbReference type="NCBI Taxonomy" id="4829"/>
    <lineage>
        <taxon>Eukaryota</taxon>
        <taxon>Fungi</taxon>
        <taxon>Fungi incertae sedis</taxon>
        <taxon>Mucoromycota</taxon>
        <taxon>Mucoromycotina</taxon>
        <taxon>Mucoromycetes</taxon>
        <taxon>Mucorales</taxon>
        <taxon>Cunninghamellaceae</taxon>
        <taxon>Absidia</taxon>
    </lineage>
</organism>
<name>A0A163KFS9_ABSGL</name>
<evidence type="ECO:0000256" key="1">
    <source>
        <dbReference type="SAM" id="MobiDB-lite"/>
    </source>
</evidence>
<evidence type="ECO:0000313" key="3">
    <source>
        <dbReference type="Proteomes" id="UP000078561"/>
    </source>
</evidence>
<gene>
    <name evidence="2" type="primary">ABSGL_13336.1 scaffold 13659</name>
</gene>
<dbReference type="AlphaFoldDB" id="A0A163KFS9"/>
<dbReference type="InParanoid" id="A0A163KFS9"/>
<keyword evidence="3" id="KW-1185">Reference proteome</keyword>
<feature type="compositionally biased region" description="Polar residues" evidence="1">
    <location>
        <begin position="36"/>
        <end position="50"/>
    </location>
</feature>
<protein>
    <submittedName>
        <fullName evidence="2">Uncharacterized protein</fullName>
    </submittedName>
</protein>
<evidence type="ECO:0000313" key="2">
    <source>
        <dbReference type="EMBL" id="SAM07693.1"/>
    </source>
</evidence>
<dbReference type="Proteomes" id="UP000078561">
    <property type="component" value="Unassembled WGS sequence"/>
</dbReference>